<evidence type="ECO:0000313" key="3">
    <source>
        <dbReference type="Proteomes" id="UP001266357"/>
    </source>
</evidence>
<comment type="caution">
    <text evidence="2">The sequence shown here is derived from an EMBL/GenBank/DDBJ whole genome shotgun (WGS) entry which is preliminary data.</text>
</comment>
<dbReference type="InterPro" id="IPR014973">
    <property type="entry name" value="DUF1835"/>
</dbReference>
<sequence>MPQFHPIGASQAFKSQYHILNGDSLKLQFPRTIGGEIIVARECLVDGNVQGHDFDSLMNNRANFIGQFPECTPEDYYVKTVPEFKKIISLNSGSEITCWFEDDLFCQANFWYVLFLLSQKNTEREYRIFLARPNKGNEYSFGHMSLSELTEAFNNRRLISAEQVAMLRELWPNYQNNDHDKLRDIAKRLKDHFPFLLPAVNAHIARTPDENGLGYPERVLLEIINAQKTPTFKTVFRVFHQRMSLYSFGDLQVKVMYDRLMNAK</sequence>
<dbReference type="EMBL" id="JAVRIF010000007">
    <property type="protein sequence ID" value="MDT0604544.1"/>
    <property type="molecule type" value="Genomic_DNA"/>
</dbReference>
<gene>
    <name evidence="2" type="ORF">RM573_13120</name>
</gene>
<reference evidence="2 3" key="1">
    <citation type="submission" date="2023-09" db="EMBL/GenBank/DDBJ databases">
        <authorList>
            <person name="Rey-Velasco X."/>
        </authorList>
    </citation>
    <scope>NUCLEOTIDE SEQUENCE [LARGE SCALE GENOMIC DNA]</scope>
    <source>
        <strain evidence="2 3">W431</strain>
    </source>
</reference>
<dbReference type="RefSeq" id="WP_311582819.1">
    <property type="nucleotide sequence ID" value="NZ_JAVRIF010000007.1"/>
</dbReference>
<organism evidence="2 3">
    <name type="scientific">Thalassotalea castellviae</name>
    <dbReference type="NCBI Taxonomy" id="3075612"/>
    <lineage>
        <taxon>Bacteria</taxon>
        <taxon>Pseudomonadati</taxon>
        <taxon>Pseudomonadota</taxon>
        <taxon>Gammaproteobacteria</taxon>
        <taxon>Alteromonadales</taxon>
        <taxon>Colwelliaceae</taxon>
        <taxon>Thalassotalea</taxon>
    </lineage>
</organism>
<evidence type="ECO:0000313" key="2">
    <source>
        <dbReference type="EMBL" id="MDT0604544.1"/>
    </source>
</evidence>
<accession>A0ABU3A3L6</accession>
<dbReference type="Pfam" id="PF08874">
    <property type="entry name" value="DUF1835"/>
    <property type="match status" value="1"/>
</dbReference>
<protein>
    <recommendedName>
        <fullName evidence="1">DUF1835 domain-containing protein</fullName>
    </recommendedName>
</protein>
<feature type="domain" description="DUF1835" evidence="1">
    <location>
        <begin position="23"/>
        <end position="123"/>
    </location>
</feature>
<keyword evidence="3" id="KW-1185">Reference proteome</keyword>
<evidence type="ECO:0000259" key="1">
    <source>
        <dbReference type="Pfam" id="PF08874"/>
    </source>
</evidence>
<proteinExistence type="predicted"/>
<name>A0ABU3A3L6_9GAMM</name>
<dbReference type="Proteomes" id="UP001266357">
    <property type="component" value="Unassembled WGS sequence"/>
</dbReference>